<comment type="caution">
    <text evidence="2">The sequence shown here is derived from an EMBL/GenBank/DDBJ whole genome shotgun (WGS) entry which is preliminary data.</text>
</comment>
<evidence type="ECO:0000313" key="2">
    <source>
        <dbReference type="EMBL" id="GAE16225.1"/>
    </source>
</evidence>
<name>W4P918_9BACE</name>
<evidence type="ECO:0000313" key="3">
    <source>
        <dbReference type="Proteomes" id="UP000018861"/>
    </source>
</evidence>
<dbReference type="AlphaFoldDB" id="W4P918"/>
<feature type="region of interest" description="Disordered" evidence="1">
    <location>
        <begin position="60"/>
        <end position="90"/>
    </location>
</feature>
<proteinExistence type="predicted"/>
<accession>W4P918</accession>
<sequence>MSKCDYFFEQVRLLFQVSAIIISGKPGNLFRQRRKNDNYSLFRTSYPACADIGLFRKNSPNGIARRRKQTGGKKPSQTRDYEKGNSCRTG</sequence>
<dbReference type="Proteomes" id="UP000018861">
    <property type="component" value="Unassembled WGS sequence"/>
</dbReference>
<feature type="compositionally biased region" description="Basic and acidic residues" evidence="1">
    <location>
        <begin position="77"/>
        <end position="90"/>
    </location>
</feature>
<dbReference type="EMBL" id="BAIQ01000030">
    <property type="protein sequence ID" value="GAE16225.1"/>
    <property type="molecule type" value="Genomic_DNA"/>
</dbReference>
<reference evidence="2 3" key="1">
    <citation type="journal article" date="2014" name="Genome Announc.">
        <title>Draft Genome Sequences of Three Strains of Bacteroides pyogenes Isolated from a Cat and Swine.</title>
        <authorList>
            <person name="Sakamoto M."/>
            <person name="Oshima K."/>
            <person name="Suda W."/>
            <person name="Kitamura K."/>
            <person name="Iida T."/>
            <person name="Hattori M."/>
            <person name="Ohkuma M."/>
        </authorList>
    </citation>
    <scope>NUCLEOTIDE SEQUENCE [LARGE SCALE GENOMIC DNA]</scope>
    <source>
        <strain evidence="2 3">JCM 6292</strain>
    </source>
</reference>
<gene>
    <name evidence="2" type="ORF">JCM6292_2627</name>
</gene>
<protein>
    <submittedName>
        <fullName evidence="2">Uncharacterized protein</fullName>
    </submittedName>
</protein>
<organism evidence="2 3">
    <name type="scientific">Bacteroides pyogenes JCM 6292</name>
    <dbReference type="NCBI Taxonomy" id="1235809"/>
    <lineage>
        <taxon>Bacteria</taxon>
        <taxon>Pseudomonadati</taxon>
        <taxon>Bacteroidota</taxon>
        <taxon>Bacteroidia</taxon>
        <taxon>Bacteroidales</taxon>
        <taxon>Bacteroidaceae</taxon>
        <taxon>Bacteroides</taxon>
    </lineage>
</organism>
<evidence type="ECO:0000256" key="1">
    <source>
        <dbReference type="SAM" id="MobiDB-lite"/>
    </source>
</evidence>